<name>A0ABR2KSC9_9EUKA</name>
<proteinExistence type="predicted"/>
<dbReference type="InterPro" id="IPR059029">
    <property type="entry name" value="FAM13A_dom"/>
</dbReference>
<dbReference type="Pfam" id="PF26116">
    <property type="entry name" value="FAM13A"/>
    <property type="match status" value="1"/>
</dbReference>
<accession>A0ABR2KSC9</accession>
<protein>
    <recommendedName>
        <fullName evidence="2">FAM13A-like domain-containing protein</fullName>
    </recommendedName>
</protein>
<feature type="coiled-coil region" evidence="1">
    <location>
        <begin position="305"/>
        <end position="332"/>
    </location>
</feature>
<keyword evidence="1" id="KW-0175">Coiled coil</keyword>
<dbReference type="Proteomes" id="UP001470230">
    <property type="component" value="Unassembled WGS sequence"/>
</dbReference>
<evidence type="ECO:0000256" key="1">
    <source>
        <dbReference type="SAM" id="Coils"/>
    </source>
</evidence>
<keyword evidence="4" id="KW-1185">Reference proteome</keyword>
<sequence>MDSASFPAEIFTIPYDSLPSKDENGPDIINNTISFFESHKEAFLNHLSHYYSVVPIQQIESNHFPNISDTFVHFIKLLCQLPDPFLPRNLIQLYSESPSLTSAQQVVVSLPLNKRNPFNRFIHLLRDITAHSIYPLELDRILGSAFAHSQTYNFFDFLTKQNTSALCFPFSSFKSFLPEEPPNLYPEIENSDAFDYTKVNVEVPAEMLIAPSQSIAEQLAQLYNNTKLQARSYGLTDEILDSVDSITIKEAEKYRSELKSILLQFERDIATIIKRKPVKSDKKPLSSLYRIHMILRNKCRVQSQRDELIIEKKKLQRELNDYRAEFEEKYGRKISSAADKAPIAAKYQRYKEIKEELARIASKSSH</sequence>
<evidence type="ECO:0000313" key="3">
    <source>
        <dbReference type="EMBL" id="KAK8894044.1"/>
    </source>
</evidence>
<comment type="caution">
    <text evidence="3">The sequence shown here is derived from an EMBL/GenBank/DDBJ whole genome shotgun (WGS) entry which is preliminary data.</text>
</comment>
<dbReference type="EMBL" id="JAPFFF010000003">
    <property type="protein sequence ID" value="KAK8894044.1"/>
    <property type="molecule type" value="Genomic_DNA"/>
</dbReference>
<organism evidence="3 4">
    <name type="scientific">Tritrichomonas musculus</name>
    <dbReference type="NCBI Taxonomy" id="1915356"/>
    <lineage>
        <taxon>Eukaryota</taxon>
        <taxon>Metamonada</taxon>
        <taxon>Parabasalia</taxon>
        <taxon>Tritrichomonadida</taxon>
        <taxon>Tritrichomonadidae</taxon>
        <taxon>Tritrichomonas</taxon>
    </lineage>
</organism>
<evidence type="ECO:0000259" key="2">
    <source>
        <dbReference type="Pfam" id="PF26116"/>
    </source>
</evidence>
<reference evidence="3 4" key="1">
    <citation type="submission" date="2024-04" db="EMBL/GenBank/DDBJ databases">
        <title>Tritrichomonas musculus Genome.</title>
        <authorList>
            <person name="Alves-Ferreira E."/>
            <person name="Grigg M."/>
            <person name="Lorenzi H."/>
            <person name="Galac M."/>
        </authorList>
    </citation>
    <scope>NUCLEOTIDE SEQUENCE [LARGE SCALE GENOMIC DNA]</scope>
    <source>
        <strain evidence="3 4">EAF2021</strain>
    </source>
</reference>
<feature type="domain" description="FAM13A-like" evidence="2">
    <location>
        <begin position="303"/>
        <end position="361"/>
    </location>
</feature>
<gene>
    <name evidence="3" type="ORF">M9Y10_022476</name>
</gene>
<evidence type="ECO:0000313" key="4">
    <source>
        <dbReference type="Proteomes" id="UP001470230"/>
    </source>
</evidence>